<dbReference type="EMBL" id="BKCJ011831670">
    <property type="protein sequence ID" value="GFD56628.1"/>
    <property type="molecule type" value="Genomic_DNA"/>
</dbReference>
<feature type="non-terminal residue" evidence="2">
    <location>
        <position position="64"/>
    </location>
</feature>
<gene>
    <name evidence="2" type="ORF">Tci_928597</name>
</gene>
<sequence>MATLYTKGASSYVGSVGGGESRGNGGDGICGSNDDNRESGDGGGVVTQYAGCGGGVAADSSVLN</sequence>
<organism evidence="2">
    <name type="scientific">Tanacetum cinerariifolium</name>
    <name type="common">Dalmatian daisy</name>
    <name type="synonym">Chrysanthemum cinerariifolium</name>
    <dbReference type="NCBI Taxonomy" id="118510"/>
    <lineage>
        <taxon>Eukaryota</taxon>
        <taxon>Viridiplantae</taxon>
        <taxon>Streptophyta</taxon>
        <taxon>Embryophyta</taxon>
        <taxon>Tracheophyta</taxon>
        <taxon>Spermatophyta</taxon>
        <taxon>Magnoliopsida</taxon>
        <taxon>eudicotyledons</taxon>
        <taxon>Gunneridae</taxon>
        <taxon>Pentapetalae</taxon>
        <taxon>asterids</taxon>
        <taxon>campanulids</taxon>
        <taxon>Asterales</taxon>
        <taxon>Asteraceae</taxon>
        <taxon>Asteroideae</taxon>
        <taxon>Anthemideae</taxon>
        <taxon>Anthemidinae</taxon>
        <taxon>Tanacetum</taxon>
    </lineage>
</organism>
<feature type="compositionally biased region" description="Gly residues" evidence="1">
    <location>
        <begin position="15"/>
        <end position="29"/>
    </location>
</feature>
<feature type="region of interest" description="Disordered" evidence="1">
    <location>
        <begin position="1"/>
        <end position="44"/>
    </location>
</feature>
<evidence type="ECO:0000256" key="1">
    <source>
        <dbReference type="SAM" id="MobiDB-lite"/>
    </source>
</evidence>
<name>A0A699XF64_TANCI</name>
<dbReference type="AlphaFoldDB" id="A0A699XF64"/>
<accession>A0A699XF64</accession>
<evidence type="ECO:0000313" key="2">
    <source>
        <dbReference type="EMBL" id="GFD56628.1"/>
    </source>
</evidence>
<reference evidence="2" key="1">
    <citation type="journal article" date="2019" name="Sci. Rep.">
        <title>Draft genome of Tanacetum cinerariifolium, the natural source of mosquito coil.</title>
        <authorList>
            <person name="Yamashiro T."/>
            <person name="Shiraishi A."/>
            <person name="Satake H."/>
            <person name="Nakayama K."/>
        </authorList>
    </citation>
    <scope>NUCLEOTIDE SEQUENCE</scope>
</reference>
<proteinExistence type="predicted"/>
<protein>
    <submittedName>
        <fullName evidence="2">Uncharacterized protein</fullName>
    </submittedName>
</protein>
<comment type="caution">
    <text evidence="2">The sequence shown here is derived from an EMBL/GenBank/DDBJ whole genome shotgun (WGS) entry which is preliminary data.</text>
</comment>